<reference evidence="1 2" key="1">
    <citation type="submission" date="2016-11" db="EMBL/GenBank/DDBJ databases">
        <title>Draft Genome Sequences of Nine Cyanobacterial Strains from Diverse Habitats.</title>
        <authorList>
            <person name="Zhu T."/>
            <person name="Hou S."/>
            <person name="Lu X."/>
            <person name="Hess W.R."/>
        </authorList>
    </citation>
    <scope>NUCLEOTIDE SEQUENCE [LARGE SCALE GENOMIC DNA]</scope>
    <source>
        <strain evidence="1 2">5.2 s.c.1</strain>
    </source>
</reference>
<dbReference type="OrthoDB" id="465045at2"/>
<dbReference type="SUPFAM" id="SSF52833">
    <property type="entry name" value="Thioredoxin-like"/>
    <property type="match status" value="1"/>
</dbReference>
<dbReference type="Proteomes" id="UP000185984">
    <property type="component" value="Unassembled WGS sequence"/>
</dbReference>
<organism evidence="1 2">
    <name type="scientific">Chroogloeocystis siderophila 5.2 s.c.1</name>
    <dbReference type="NCBI Taxonomy" id="247279"/>
    <lineage>
        <taxon>Bacteria</taxon>
        <taxon>Bacillati</taxon>
        <taxon>Cyanobacteriota</taxon>
        <taxon>Cyanophyceae</taxon>
        <taxon>Oscillatoriophycideae</taxon>
        <taxon>Chroococcales</taxon>
        <taxon>Chroococcaceae</taxon>
        <taxon>Chroogloeocystis</taxon>
    </lineage>
</organism>
<keyword evidence="2" id="KW-1185">Reference proteome</keyword>
<dbReference type="Gene3D" id="3.40.30.10">
    <property type="entry name" value="Glutaredoxin"/>
    <property type="match status" value="1"/>
</dbReference>
<dbReference type="RefSeq" id="WP_073548878.1">
    <property type="nucleotide sequence ID" value="NZ_CAWMVK010000039.1"/>
</dbReference>
<gene>
    <name evidence="1" type="ORF">NIES1031_07750</name>
</gene>
<dbReference type="AlphaFoldDB" id="A0A1U7HW43"/>
<sequence>MSDDQRDRLLPFRLEGKFLGFITDGYGIPKYLQLEIETGNLSIKLAKQLRFKLGLSLQPNDWLEVVGEKKLKSKTGELRWKADRVNHLTASESNSVENKIKIVACYQSGCLKKGASRLLSNLERTLHEWGLSDRVVIQATGCLKRCSQAPNLLLKPGNVRVNGMTPEVIVVTLLDTMRTTAVLNQASSIE</sequence>
<dbReference type="CDD" id="cd02980">
    <property type="entry name" value="TRX_Fd_family"/>
    <property type="match status" value="1"/>
</dbReference>
<comment type="caution">
    <text evidence="1">The sequence shown here is derived from an EMBL/GenBank/DDBJ whole genome shotgun (WGS) entry which is preliminary data.</text>
</comment>
<dbReference type="STRING" id="247279.NIES1031_07750"/>
<proteinExistence type="predicted"/>
<name>A0A1U7HW43_9CHRO</name>
<evidence type="ECO:0000313" key="2">
    <source>
        <dbReference type="Proteomes" id="UP000185984"/>
    </source>
</evidence>
<dbReference type="EMBL" id="MRCC01000005">
    <property type="protein sequence ID" value="OKH27797.1"/>
    <property type="molecule type" value="Genomic_DNA"/>
</dbReference>
<dbReference type="InterPro" id="IPR036249">
    <property type="entry name" value="Thioredoxin-like_sf"/>
</dbReference>
<protein>
    <submittedName>
        <fullName evidence="1">NADH dehydrogenase</fullName>
    </submittedName>
</protein>
<accession>A0A1U7HW43</accession>
<evidence type="ECO:0000313" key="1">
    <source>
        <dbReference type="EMBL" id="OKH27797.1"/>
    </source>
</evidence>